<dbReference type="PRINTS" id="PR00056">
    <property type="entry name" value="HSFDOMAIN"/>
</dbReference>
<comment type="subcellular location">
    <subcellularLocation>
        <location evidence="1">Nucleus</location>
    </subcellularLocation>
</comment>
<proteinExistence type="inferred from homology"/>
<protein>
    <recommendedName>
        <fullName evidence="11">HSF-type DNA-binding domain-containing protein</fullName>
    </recommendedName>
</protein>
<evidence type="ECO:0000256" key="3">
    <source>
        <dbReference type="ARBA" id="ARBA00022553"/>
    </source>
</evidence>
<evidence type="ECO:0000256" key="4">
    <source>
        <dbReference type="ARBA" id="ARBA00023015"/>
    </source>
</evidence>
<gene>
    <name evidence="12" type="ORF">URODEC1_LOCUS112543</name>
</gene>
<dbReference type="PANTHER" id="PTHR10015">
    <property type="entry name" value="HEAT SHOCK TRANSCRIPTION FACTOR"/>
    <property type="match status" value="1"/>
</dbReference>
<evidence type="ECO:0000313" key="12">
    <source>
        <dbReference type="EMBL" id="CAL5088012.1"/>
    </source>
</evidence>
<dbReference type="Pfam" id="PF00447">
    <property type="entry name" value="HSF_DNA-bind"/>
    <property type="match status" value="1"/>
</dbReference>
<dbReference type="SUPFAM" id="SSF46785">
    <property type="entry name" value="Winged helix' DNA-binding domain"/>
    <property type="match status" value="1"/>
</dbReference>
<evidence type="ECO:0000256" key="5">
    <source>
        <dbReference type="ARBA" id="ARBA00023016"/>
    </source>
</evidence>
<dbReference type="PANTHER" id="PTHR10015:SF285">
    <property type="entry name" value="HEAT STRESS TRANSCRIPTION FACTOR B-3"/>
    <property type="match status" value="1"/>
</dbReference>
<evidence type="ECO:0000256" key="6">
    <source>
        <dbReference type="ARBA" id="ARBA00023125"/>
    </source>
</evidence>
<dbReference type="InterPro" id="IPR000232">
    <property type="entry name" value="HSF_DNA-bd"/>
</dbReference>
<evidence type="ECO:0000256" key="1">
    <source>
        <dbReference type="ARBA" id="ARBA00004123"/>
    </source>
</evidence>
<evidence type="ECO:0000256" key="9">
    <source>
        <dbReference type="RuleBase" id="RU004020"/>
    </source>
</evidence>
<evidence type="ECO:0000256" key="10">
    <source>
        <dbReference type="SAM" id="MobiDB-lite"/>
    </source>
</evidence>
<evidence type="ECO:0000259" key="11">
    <source>
        <dbReference type="PROSITE" id="PS00434"/>
    </source>
</evidence>
<dbReference type="AlphaFoldDB" id="A0ABC9G6H2"/>
<keyword evidence="6" id="KW-0238">DNA-binding</keyword>
<feature type="compositionally biased region" description="Pro residues" evidence="10">
    <location>
        <begin position="146"/>
        <end position="156"/>
    </location>
</feature>
<dbReference type="InterPro" id="IPR036390">
    <property type="entry name" value="WH_DNA-bd_sf"/>
</dbReference>
<keyword evidence="4" id="KW-0805">Transcription regulation</keyword>
<comment type="similarity">
    <text evidence="9">Belongs to the HSF family.</text>
</comment>
<dbReference type="PROSITE" id="PS00434">
    <property type="entry name" value="HSF_DOMAIN"/>
    <property type="match status" value="1"/>
</dbReference>
<reference evidence="13" key="1">
    <citation type="submission" date="2024-06" db="EMBL/GenBank/DDBJ databases">
        <authorList>
            <person name="Ryan C."/>
        </authorList>
    </citation>
    <scope>NUCLEOTIDE SEQUENCE [LARGE SCALE GENOMIC DNA]</scope>
</reference>
<dbReference type="Gene3D" id="1.10.10.10">
    <property type="entry name" value="Winged helix-like DNA-binding domain superfamily/Winged helix DNA-binding domain"/>
    <property type="match status" value="1"/>
</dbReference>
<dbReference type="EMBL" id="OZ075118">
    <property type="protein sequence ID" value="CAL5088012.1"/>
    <property type="molecule type" value="Genomic_DNA"/>
</dbReference>
<evidence type="ECO:0000313" key="13">
    <source>
        <dbReference type="Proteomes" id="UP001497457"/>
    </source>
</evidence>
<dbReference type="GO" id="GO:0005634">
    <property type="term" value="C:nucleus"/>
    <property type="evidence" value="ECO:0007669"/>
    <property type="project" value="UniProtKB-SubCell"/>
</dbReference>
<dbReference type="SMART" id="SM00415">
    <property type="entry name" value="HSF"/>
    <property type="match status" value="1"/>
</dbReference>
<reference evidence="12 13" key="2">
    <citation type="submission" date="2024-10" db="EMBL/GenBank/DDBJ databases">
        <authorList>
            <person name="Ryan C."/>
        </authorList>
    </citation>
    <scope>NUCLEOTIDE SEQUENCE [LARGE SCALE GENOMIC DNA]</scope>
</reference>
<keyword evidence="7" id="KW-0804">Transcription</keyword>
<dbReference type="FunFam" id="1.10.10.10:FF:000037">
    <property type="entry name" value="Heat stress transcription factor B-4"/>
    <property type="match status" value="1"/>
</dbReference>
<keyword evidence="3" id="KW-0597">Phosphoprotein</keyword>
<dbReference type="GO" id="GO:0003677">
    <property type="term" value="F:DNA binding"/>
    <property type="evidence" value="ECO:0007669"/>
    <property type="project" value="UniProtKB-KW"/>
</dbReference>
<feature type="compositionally biased region" description="Low complexity" evidence="10">
    <location>
        <begin position="170"/>
        <end position="186"/>
    </location>
</feature>
<accession>A0ABC9G6H2</accession>
<name>A0ABC9G6H2_9POAL</name>
<feature type="region of interest" description="Disordered" evidence="10">
    <location>
        <begin position="114"/>
        <end position="195"/>
    </location>
</feature>
<dbReference type="Proteomes" id="UP001497457">
    <property type="component" value="Chromosome 8b"/>
</dbReference>
<evidence type="ECO:0000256" key="7">
    <source>
        <dbReference type="ARBA" id="ARBA00023163"/>
    </source>
</evidence>
<keyword evidence="8" id="KW-0539">Nucleus</keyword>
<organism evidence="12 13">
    <name type="scientific">Urochloa decumbens</name>
    <dbReference type="NCBI Taxonomy" id="240449"/>
    <lineage>
        <taxon>Eukaryota</taxon>
        <taxon>Viridiplantae</taxon>
        <taxon>Streptophyta</taxon>
        <taxon>Embryophyta</taxon>
        <taxon>Tracheophyta</taxon>
        <taxon>Spermatophyta</taxon>
        <taxon>Magnoliopsida</taxon>
        <taxon>Liliopsida</taxon>
        <taxon>Poales</taxon>
        <taxon>Poaceae</taxon>
        <taxon>PACMAD clade</taxon>
        <taxon>Panicoideae</taxon>
        <taxon>Panicodae</taxon>
        <taxon>Paniceae</taxon>
        <taxon>Melinidinae</taxon>
        <taxon>Urochloa</taxon>
    </lineage>
</organism>
<evidence type="ECO:0000256" key="2">
    <source>
        <dbReference type="ARBA" id="ARBA00011233"/>
    </source>
</evidence>
<comment type="subunit">
    <text evidence="2">Homotrimer.</text>
</comment>
<keyword evidence="5" id="KW-0346">Stress response</keyword>
<feature type="domain" description="HSF-type DNA-binding" evidence="11">
    <location>
        <begin position="72"/>
        <end position="96"/>
    </location>
</feature>
<sequence>MEAAEAVAVTVTAASKQQGGGGGARAGGGPAPFLIKTHQMVEEPSTDEVISWAEQGRSFVVWKPVELARDLLPLHFKHCNFSSFVRQLNTYGFRKVVPDRWEFANDNFRRGEQGLLSGIRRRKSATPQSSKSGGGSGSATAVNAAFPPPLPPPAAPPASATTSGAGGGNERSSSSASSPPRGAAGSDQDLTVENEQLKKDNRTLATELAQARRHCEELLGFLSRFLDVRQLDLGLLMQEDVVGRAAAAAAAAGAEAPHQQQHCRAVELGGGGGGGEEGKCVKLFGVLLKDAARKRARCEEAAASERPIKMIRIGEPWVGVPSSGPGRFGGEN</sequence>
<evidence type="ECO:0000256" key="8">
    <source>
        <dbReference type="ARBA" id="ARBA00023242"/>
    </source>
</evidence>
<dbReference type="InterPro" id="IPR036388">
    <property type="entry name" value="WH-like_DNA-bd_sf"/>
</dbReference>
<keyword evidence="13" id="KW-1185">Reference proteome</keyword>